<reference evidence="1" key="1">
    <citation type="submission" date="2019-06" db="EMBL/GenBank/DDBJ databases">
        <authorList>
            <person name="Zheng W."/>
        </authorList>
    </citation>
    <scope>NUCLEOTIDE SEQUENCE</scope>
    <source>
        <strain evidence="1">QDHG01</strain>
    </source>
</reference>
<dbReference type="EMBL" id="RRYP01001595">
    <property type="protein sequence ID" value="TNV85728.1"/>
    <property type="molecule type" value="Genomic_DNA"/>
</dbReference>
<sequence length="319" mass="36891">MHLVQREFVTGKKMFEYTNANLNEEFSDTQNESRVYEGNTMVVAPGTFNQDWAWYVFPFANGSSAFYTLNNEQERDVRYCRNNHYYFKTILDFPQLLISYDSFFVGFESGLLCMKGYTPYFKTVSKTPSTTFCNCDAMGNCFYSSVCRPWFVSQKAHPKQCYFSDLYLFGGGTNWGLGITSPLNEVNGTFAGAINANIIPSYAPNRISLSGNYIKRMYFPESAKSNYLIADNQPIVSDITKFLIIQWDPSWNVTSYTAYLQQVEDSSMKTLIQNFAVQYEFPERHTKIAYFDWSMTKQQVFTVYNAIQCDDNAELFCIY</sequence>
<accession>A0A8J8T8Z1</accession>
<evidence type="ECO:0000313" key="2">
    <source>
        <dbReference type="Proteomes" id="UP000785679"/>
    </source>
</evidence>
<evidence type="ECO:0000313" key="1">
    <source>
        <dbReference type="EMBL" id="TNV85728.1"/>
    </source>
</evidence>
<gene>
    <name evidence="1" type="ORF">FGO68_gene755</name>
</gene>
<comment type="caution">
    <text evidence="1">The sequence shown here is derived from an EMBL/GenBank/DDBJ whole genome shotgun (WGS) entry which is preliminary data.</text>
</comment>
<name>A0A8J8T8Z1_HALGN</name>
<protein>
    <submittedName>
        <fullName evidence="1">Uncharacterized protein</fullName>
    </submittedName>
</protein>
<organism evidence="1 2">
    <name type="scientific">Halteria grandinella</name>
    <dbReference type="NCBI Taxonomy" id="5974"/>
    <lineage>
        <taxon>Eukaryota</taxon>
        <taxon>Sar</taxon>
        <taxon>Alveolata</taxon>
        <taxon>Ciliophora</taxon>
        <taxon>Intramacronucleata</taxon>
        <taxon>Spirotrichea</taxon>
        <taxon>Stichotrichia</taxon>
        <taxon>Sporadotrichida</taxon>
        <taxon>Halteriidae</taxon>
        <taxon>Halteria</taxon>
    </lineage>
</organism>
<dbReference type="AlphaFoldDB" id="A0A8J8T8Z1"/>
<proteinExistence type="predicted"/>
<keyword evidence="2" id="KW-1185">Reference proteome</keyword>
<dbReference type="Proteomes" id="UP000785679">
    <property type="component" value="Unassembled WGS sequence"/>
</dbReference>